<evidence type="ECO:0000313" key="7">
    <source>
        <dbReference type="Proteomes" id="UP001596298"/>
    </source>
</evidence>
<dbReference type="RefSeq" id="WP_382403655.1">
    <property type="nucleotide sequence ID" value="NZ_JBHSWH010000001.1"/>
</dbReference>
<dbReference type="InterPro" id="IPR036754">
    <property type="entry name" value="YbaK/aa-tRNA-synt-asso_dom_sf"/>
</dbReference>
<proteinExistence type="inferred from homology"/>
<name>A0ABW2AJN1_9MICO</name>
<dbReference type="SUPFAM" id="SSF55826">
    <property type="entry name" value="YbaK/ProRS associated domain"/>
    <property type="match status" value="1"/>
</dbReference>
<evidence type="ECO:0000256" key="3">
    <source>
        <dbReference type="ARBA" id="ARBA00023239"/>
    </source>
</evidence>
<gene>
    <name evidence="6" type="primary">ybaK</name>
    <name evidence="6" type="ORF">ACFQDH_17395</name>
</gene>
<organism evidence="6 7">
    <name type="scientific">Flexivirga alba</name>
    <dbReference type="NCBI Taxonomy" id="702742"/>
    <lineage>
        <taxon>Bacteria</taxon>
        <taxon>Bacillati</taxon>
        <taxon>Actinomycetota</taxon>
        <taxon>Actinomycetes</taxon>
        <taxon>Micrococcales</taxon>
        <taxon>Dermacoccaceae</taxon>
        <taxon>Flexivirga</taxon>
    </lineage>
</organism>
<dbReference type="EC" id="4.2.-.-" evidence="4"/>
<protein>
    <recommendedName>
        <fullName evidence="4">Cys-tRNA(Pro)/Cys-tRNA(Cys) deacylase</fullName>
        <ecNumber evidence="4">4.2.-.-</ecNumber>
    </recommendedName>
</protein>
<accession>A0ABW2AJN1</accession>
<evidence type="ECO:0000313" key="6">
    <source>
        <dbReference type="EMBL" id="MFC6706982.1"/>
    </source>
</evidence>
<dbReference type="InterPro" id="IPR007214">
    <property type="entry name" value="YbaK/aa-tRNA-synth-assoc-dom"/>
</dbReference>
<reference evidence="7" key="1">
    <citation type="journal article" date="2019" name="Int. J. Syst. Evol. Microbiol.">
        <title>The Global Catalogue of Microorganisms (GCM) 10K type strain sequencing project: providing services to taxonomists for standard genome sequencing and annotation.</title>
        <authorList>
            <consortium name="The Broad Institute Genomics Platform"/>
            <consortium name="The Broad Institute Genome Sequencing Center for Infectious Disease"/>
            <person name="Wu L."/>
            <person name="Ma J."/>
        </authorList>
    </citation>
    <scope>NUCLEOTIDE SEQUENCE [LARGE SCALE GENOMIC DNA]</scope>
    <source>
        <strain evidence="7">CCUG 58127</strain>
    </source>
</reference>
<keyword evidence="2 4" id="KW-0648">Protein biosynthesis</keyword>
<keyword evidence="7" id="KW-1185">Reference proteome</keyword>
<feature type="domain" description="YbaK/aminoacyl-tRNA synthetase-associated" evidence="5">
    <location>
        <begin position="42"/>
        <end position="156"/>
    </location>
</feature>
<comment type="similarity">
    <text evidence="1 4">Belongs to the prolyl-tRNA editing family. YbaK/EbsC subfamily.</text>
</comment>
<keyword evidence="3 4" id="KW-0456">Lyase</keyword>
<evidence type="ECO:0000256" key="1">
    <source>
        <dbReference type="ARBA" id="ARBA00009798"/>
    </source>
</evidence>
<dbReference type="EMBL" id="JBHSWH010000001">
    <property type="protein sequence ID" value="MFC6706982.1"/>
    <property type="molecule type" value="Genomic_DNA"/>
</dbReference>
<comment type="caution">
    <text evidence="6">The sequence shown here is derived from an EMBL/GenBank/DDBJ whole genome shotgun (WGS) entry which is preliminary data.</text>
</comment>
<evidence type="ECO:0000256" key="2">
    <source>
        <dbReference type="ARBA" id="ARBA00022917"/>
    </source>
</evidence>
<evidence type="ECO:0000259" key="5">
    <source>
        <dbReference type="Pfam" id="PF04073"/>
    </source>
</evidence>
<sequence length="168" mass="17691">MSSRSHSPSAGTPATVALRRAAIDFTAHEFEHDRDAESYGLEAAAALQVEPERVFKTLVAHTDRATDKGLVVAIVPVDKQLDLKALAREFGCKRATLADAAAAERSSGYLVGGISPIGQKRPLATVLDRSAKAHETILVSGGRRGLDIELAPADLIAVTGAQVADLVR</sequence>
<dbReference type="PANTHER" id="PTHR30411">
    <property type="entry name" value="CYTOPLASMIC PROTEIN"/>
    <property type="match status" value="1"/>
</dbReference>
<evidence type="ECO:0000256" key="4">
    <source>
        <dbReference type="PIRNR" id="PIRNR006181"/>
    </source>
</evidence>
<dbReference type="Pfam" id="PF04073">
    <property type="entry name" value="tRNA_edit"/>
    <property type="match status" value="1"/>
</dbReference>
<dbReference type="PIRSF" id="PIRSF006181">
    <property type="entry name" value="EbsC_YbaK"/>
    <property type="match status" value="1"/>
</dbReference>
<dbReference type="PANTHER" id="PTHR30411:SF0">
    <property type="entry name" value="CYS-TRNA(PRO)_CYS-TRNA(CYS) DEACYLASE YBAK"/>
    <property type="match status" value="1"/>
</dbReference>
<dbReference type="Gene3D" id="3.90.960.10">
    <property type="entry name" value="YbaK/aminoacyl-tRNA synthetase-associated domain"/>
    <property type="match status" value="1"/>
</dbReference>
<dbReference type="InterPro" id="IPR004369">
    <property type="entry name" value="Prolyl-tRNA_editing_YbaK/EbsC"/>
</dbReference>
<dbReference type="NCBIfam" id="TIGR00011">
    <property type="entry name" value="YbaK_EbsC"/>
    <property type="match status" value="1"/>
</dbReference>
<dbReference type="CDD" id="cd00002">
    <property type="entry name" value="YbaK_deacylase"/>
    <property type="match status" value="1"/>
</dbReference>
<dbReference type="Proteomes" id="UP001596298">
    <property type="component" value="Unassembled WGS sequence"/>
</dbReference>